<evidence type="ECO:0000313" key="3">
    <source>
        <dbReference type="Proteomes" id="UP000479000"/>
    </source>
</evidence>
<keyword evidence="3" id="KW-1185">Reference proteome</keyword>
<reference evidence="2 3" key="1">
    <citation type="submission" date="2020-02" db="EMBL/GenBank/DDBJ databases">
        <authorList>
            <person name="Ferguson B K."/>
        </authorList>
    </citation>
    <scope>NUCLEOTIDE SEQUENCE [LARGE SCALE GENOMIC DNA]</scope>
</reference>
<protein>
    <submittedName>
        <fullName evidence="2">Uncharacterized protein</fullName>
    </submittedName>
</protein>
<sequence>MSRKCSHFYKANINREDTSKVVKIRSICARNLRIKEKKLLCVIHALAASDEARVKPLTFEEHRKMLFSQTPGQNSKKRRKNHHKDEEKIGTLLSVDEEELLKNQALPASPAHFKSDLTNGLITALLSPPLAAKNRPSAAWPSSELKWKHWNRPKIENHNGA</sequence>
<dbReference type="AlphaFoldDB" id="A0A6H5GD76"/>
<feature type="region of interest" description="Disordered" evidence="1">
    <location>
        <begin position="66"/>
        <end position="87"/>
    </location>
</feature>
<organism evidence="2 3">
    <name type="scientific">Nesidiocoris tenuis</name>
    <dbReference type="NCBI Taxonomy" id="355587"/>
    <lineage>
        <taxon>Eukaryota</taxon>
        <taxon>Metazoa</taxon>
        <taxon>Ecdysozoa</taxon>
        <taxon>Arthropoda</taxon>
        <taxon>Hexapoda</taxon>
        <taxon>Insecta</taxon>
        <taxon>Pterygota</taxon>
        <taxon>Neoptera</taxon>
        <taxon>Paraneoptera</taxon>
        <taxon>Hemiptera</taxon>
        <taxon>Heteroptera</taxon>
        <taxon>Panheteroptera</taxon>
        <taxon>Cimicomorpha</taxon>
        <taxon>Miridae</taxon>
        <taxon>Dicyphina</taxon>
        <taxon>Nesidiocoris</taxon>
    </lineage>
</organism>
<gene>
    <name evidence="2" type="ORF">NTEN_LOCUS7124</name>
</gene>
<feature type="region of interest" description="Disordered" evidence="1">
    <location>
        <begin position="133"/>
        <end position="161"/>
    </location>
</feature>
<evidence type="ECO:0000256" key="1">
    <source>
        <dbReference type="SAM" id="MobiDB-lite"/>
    </source>
</evidence>
<proteinExistence type="predicted"/>
<accession>A0A6H5GD76</accession>
<dbReference type="EMBL" id="CADCXU010010475">
    <property type="protein sequence ID" value="CAB0001337.1"/>
    <property type="molecule type" value="Genomic_DNA"/>
</dbReference>
<name>A0A6H5GD76_9HEMI</name>
<evidence type="ECO:0000313" key="2">
    <source>
        <dbReference type="EMBL" id="CAB0001337.1"/>
    </source>
</evidence>
<dbReference type="Proteomes" id="UP000479000">
    <property type="component" value="Unassembled WGS sequence"/>
</dbReference>